<reference evidence="4" key="1">
    <citation type="journal article" date="2019" name="Int. J. Syst. Evol. Microbiol.">
        <title>The Global Catalogue of Microorganisms (GCM) 10K type strain sequencing project: providing services to taxonomists for standard genome sequencing and annotation.</title>
        <authorList>
            <consortium name="The Broad Institute Genomics Platform"/>
            <consortium name="The Broad Institute Genome Sequencing Center for Infectious Disease"/>
            <person name="Wu L."/>
            <person name="Ma J."/>
        </authorList>
    </citation>
    <scope>NUCLEOTIDE SEQUENCE [LARGE SCALE GENOMIC DNA]</scope>
    <source>
        <strain evidence="4">JCM 12125</strain>
    </source>
</reference>
<evidence type="ECO:0000313" key="3">
    <source>
        <dbReference type="EMBL" id="MFC5345467.1"/>
    </source>
</evidence>
<comment type="caution">
    <text evidence="3">The sequence shown here is derived from an EMBL/GenBank/DDBJ whole genome shotgun (WGS) entry which is preliminary data.</text>
</comment>
<evidence type="ECO:0000256" key="1">
    <source>
        <dbReference type="SAM" id="MobiDB-lite"/>
    </source>
</evidence>
<keyword evidence="2" id="KW-0812">Transmembrane</keyword>
<evidence type="ECO:0000313" key="4">
    <source>
        <dbReference type="Proteomes" id="UP001596152"/>
    </source>
</evidence>
<keyword evidence="2" id="KW-0472">Membrane</keyword>
<proteinExistence type="predicted"/>
<feature type="transmembrane region" description="Helical" evidence="2">
    <location>
        <begin position="9"/>
        <end position="29"/>
    </location>
</feature>
<dbReference type="EMBL" id="JBHSLF010000049">
    <property type="protein sequence ID" value="MFC5345467.1"/>
    <property type="molecule type" value="Genomic_DNA"/>
</dbReference>
<gene>
    <name evidence="3" type="ORF">ACFPIE_16245</name>
</gene>
<keyword evidence="4" id="KW-1185">Reference proteome</keyword>
<accession>A0ABW0FXH5</accession>
<keyword evidence="2" id="KW-1133">Transmembrane helix</keyword>
<evidence type="ECO:0000256" key="2">
    <source>
        <dbReference type="SAM" id="Phobius"/>
    </source>
</evidence>
<feature type="compositionally biased region" description="Low complexity" evidence="1">
    <location>
        <begin position="133"/>
        <end position="147"/>
    </location>
</feature>
<feature type="region of interest" description="Disordered" evidence="1">
    <location>
        <begin position="133"/>
        <end position="156"/>
    </location>
</feature>
<dbReference type="RefSeq" id="WP_374038820.1">
    <property type="nucleotide sequence ID" value="NZ_CP169082.1"/>
</dbReference>
<sequence>MQLPNDNRVIIAIGVGLAVLAAVVLALMFSGGGQPAAPKTQETEEGPGGLQVDLADAPSLEPTRELRCFVNGQFVGMATLADCAQRNGLATDALDVGLDESGNLAAAPTASFAPPPALPTAVETDTAVPYVATPLPEKPQTQPTQQPRVERASGSPCMRYTGSEWRQLSNDMTLNQCVQALYAGTCVRPGDAQYGRHGSVSLRLVPRRVEQSNDNTRFRILADQDRSCQFPSLN</sequence>
<name>A0ABW0FXH5_9CAUL</name>
<organism evidence="3 4">
    <name type="scientific">Brevundimonas staleyi</name>
    <dbReference type="NCBI Taxonomy" id="74326"/>
    <lineage>
        <taxon>Bacteria</taxon>
        <taxon>Pseudomonadati</taxon>
        <taxon>Pseudomonadota</taxon>
        <taxon>Alphaproteobacteria</taxon>
        <taxon>Caulobacterales</taxon>
        <taxon>Caulobacteraceae</taxon>
        <taxon>Brevundimonas</taxon>
    </lineage>
</organism>
<dbReference type="Proteomes" id="UP001596152">
    <property type="component" value="Unassembled WGS sequence"/>
</dbReference>
<protein>
    <submittedName>
        <fullName evidence="3">Uncharacterized protein</fullName>
    </submittedName>
</protein>